<evidence type="ECO:0000313" key="1">
    <source>
        <dbReference type="EMBL" id="SDT46609.1"/>
    </source>
</evidence>
<accession>A0ABY0V0L6</accession>
<dbReference type="RefSeq" id="WP_091608747.1">
    <property type="nucleotide sequence ID" value="NZ_LT629754.1"/>
</dbReference>
<gene>
    <name evidence="1" type="ORF">SAMN05192545_3901</name>
    <name evidence="2" type="ORF">SAMN05192545_3953</name>
</gene>
<organism evidence="1 3">
    <name type="scientific">Maribacter dokdonensis</name>
    <dbReference type="NCBI Taxonomy" id="320912"/>
    <lineage>
        <taxon>Bacteria</taxon>
        <taxon>Pseudomonadati</taxon>
        <taxon>Bacteroidota</taxon>
        <taxon>Flavobacteriia</taxon>
        <taxon>Flavobacteriales</taxon>
        <taxon>Flavobacteriaceae</taxon>
        <taxon>Maribacter</taxon>
    </lineage>
</organism>
<keyword evidence="3" id="KW-1185">Reference proteome</keyword>
<reference evidence="1 3" key="1">
    <citation type="submission" date="2016-10" db="EMBL/GenBank/DDBJ databases">
        <authorList>
            <person name="Varghese N."/>
            <person name="Submissions S."/>
        </authorList>
    </citation>
    <scope>NUCLEOTIDE SEQUENCE [LARGE SCALE GENOMIC DNA]</scope>
    <source>
        <strain evidence="1 3">MAR_2009_60</strain>
    </source>
</reference>
<dbReference type="Proteomes" id="UP000199574">
    <property type="component" value="Chromosome I"/>
</dbReference>
<evidence type="ECO:0000313" key="2">
    <source>
        <dbReference type="EMBL" id="SDT47898.1"/>
    </source>
</evidence>
<protein>
    <submittedName>
        <fullName evidence="1">Uncharacterized protein</fullName>
    </submittedName>
</protein>
<evidence type="ECO:0000313" key="3">
    <source>
        <dbReference type="Proteomes" id="UP000199574"/>
    </source>
</evidence>
<dbReference type="EMBL" id="LT629754">
    <property type="protein sequence ID" value="SDT47898.1"/>
    <property type="molecule type" value="Genomic_DNA"/>
</dbReference>
<name>A0ABY0V0L6_9FLAO</name>
<dbReference type="GeneID" id="90592574"/>
<proteinExistence type="predicted"/>
<sequence>MKKKQLKQYKKAAKFAALFWGESTKPGKLNGLVFDYPSPVTGIKSVVMEVDDKEFYVQKSGQTIKVIKLT</sequence>
<dbReference type="EMBL" id="LT629754">
    <property type="protein sequence ID" value="SDT46609.1"/>
    <property type="molecule type" value="Genomic_DNA"/>
</dbReference>